<dbReference type="Pfam" id="PF04170">
    <property type="entry name" value="NlpE"/>
    <property type="match status" value="1"/>
</dbReference>
<dbReference type="InterPro" id="IPR007298">
    <property type="entry name" value="Cu-R_lipoprotein_NlpE"/>
</dbReference>
<dbReference type="AlphaFoldDB" id="A0A399SPQ8"/>
<dbReference type="EMBL" id="QWGR01000018">
    <property type="protein sequence ID" value="RIJ46006.1"/>
    <property type="molecule type" value="Genomic_DNA"/>
</dbReference>
<comment type="caution">
    <text evidence="2">The sequence shown here is derived from an EMBL/GenBank/DDBJ whole genome shotgun (WGS) entry which is preliminary data.</text>
</comment>
<name>A0A399SPQ8_9BACT</name>
<feature type="chain" id="PRO_5017314028" evidence="1">
    <location>
        <begin position="23"/>
        <end position="154"/>
    </location>
</feature>
<accession>A0A399SPQ8</accession>
<sequence>MRKFKFLVLASLTFMASSCNNASSKKGTSEEQQASAITVQVNPDPAHNSKISLDWAGTYEGVLPCADCEGIKTSITLNSDHTFSKSEIYLKGEKERKFETKGQFEWDESGGIVILENEDEKHSYRVGENILIHLDINGNAITGSLAEHYILKKK</sequence>
<keyword evidence="3" id="KW-1185">Reference proteome</keyword>
<gene>
    <name evidence="2" type="ORF">D1614_21035</name>
</gene>
<evidence type="ECO:0000313" key="2">
    <source>
        <dbReference type="EMBL" id="RIJ46006.1"/>
    </source>
</evidence>
<dbReference type="RefSeq" id="WP_119439968.1">
    <property type="nucleotide sequence ID" value="NZ_QWGR01000018.1"/>
</dbReference>
<reference evidence="2 3" key="1">
    <citation type="submission" date="2018-08" db="EMBL/GenBank/DDBJ databases">
        <title>Pallidiluteibacterium maritimus gen. nov., sp. nov., isolated from coastal sediment.</title>
        <authorList>
            <person name="Zhou L.Y."/>
        </authorList>
    </citation>
    <scope>NUCLEOTIDE SEQUENCE [LARGE SCALE GENOMIC DNA]</scope>
    <source>
        <strain evidence="2 3">XSD2</strain>
    </source>
</reference>
<dbReference type="Proteomes" id="UP000265926">
    <property type="component" value="Unassembled WGS sequence"/>
</dbReference>
<dbReference type="OrthoDB" id="5348860at2"/>
<evidence type="ECO:0000256" key="1">
    <source>
        <dbReference type="SAM" id="SignalP"/>
    </source>
</evidence>
<organism evidence="2 3">
    <name type="scientific">Maribellus luteus</name>
    <dbReference type="NCBI Taxonomy" id="2305463"/>
    <lineage>
        <taxon>Bacteria</taxon>
        <taxon>Pseudomonadati</taxon>
        <taxon>Bacteroidota</taxon>
        <taxon>Bacteroidia</taxon>
        <taxon>Marinilabiliales</taxon>
        <taxon>Prolixibacteraceae</taxon>
        <taxon>Maribellus</taxon>
    </lineage>
</organism>
<protein>
    <submittedName>
        <fullName evidence="2">Copper resistance protein NlpE</fullName>
    </submittedName>
</protein>
<dbReference type="PROSITE" id="PS51257">
    <property type="entry name" value="PROKAR_LIPOPROTEIN"/>
    <property type="match status" value="1"/>
</dbReference>
<proteinExistence type="predicted"/>
<dbReference type="Gene3D" id="2.40.128.640">
    <property type="match status" value="1"/>
</dbReference>
<feature type="signal peptide" evidence="1">
    <location>
        <begin position="1"/>
        <end position="22"/>
    </location>
</feature>
<keyword evidence="1" id="KW-0732">Signal</keyword>
<evidence type="ECO:0000313" key="3">
    <source>
        <dbReference type="Proteomes" id="UP000265926"/>
    </source>
</evidence>